<keyword evidence="2" id="KW-1185">Reference proteome</keyword>
<evidence type="ECO:0000313" key="1">
    <source>
        <dbReference type="EMBL" id="GAC81667.1"/>
    </source>
</evidence>
<sequence length="50" mass="5141">MTPVFIGVAVILAATVAAAALIRRTVTRTYARDGITALEAYANHPASSAP</sequence>
<name>M3V011_GORML</name>
<accession>M3V011</accession>
<dbReference type="AlphaFoldDB" id="M3V011"/>
<proteinExistence type="predicted"/>
<evidence type="ECO:0000313" key="2">
    <source>
        <dbReference type="Proteomes" id="UP000035009"/>
    </source>
</evidence>
<organism evidence="1 2">
    <name type="scientific">Gordonia malaquae NBRC 108250</name>
    <dbReference type="NCBI Taxonomy" id="1223542"/>
    <lineage>
        <taxon>Bacteria</taxon>
        <taxon>Bacillati</taxon>
        <taxon>Actinomycetota</taxon>
        <taxon>Actinomycetes</taxon>
        <taxon>Mycobacteriales</taxon>
        <taxon>Gordoniaceae</taxon>
        <taxon>Gordonia</taxon>
    </lineage>
</organism>
<dbReference type="Proteomes" id="UP000035009">
    <property type="component" value="Unassembled WGS sequence"/>
</dbReference>
<gene>
    <name evidence="1" type="ORF">GM1_041_00380</name>
</gene>
<dbReference type="RefSeq" id="WP_008381615.1">
    <property type="nucleotide sequence ID" value="NZ_BAOP01000041.1"/>
</dbReference>
<protein>
    <submittedName>
        <fullName evidence="1">Uncharacterized protein</fullName>
    </submittedName>
</protein>
<comment type="caution">
    <text evidence="1">The sequence shown here is derived from an EMBL/GenBank/DDBJ whole genome shotgun (WGS) entry which is preliminary data.</text>
</comment>
<reference evidence="1 2" key="1">
    <citation type="submission" date="2013-02" db="EMBL/GenBank/DDBJ databases">
        <title>Whole genome shotgun sequence of Gordonia malaquae NBRC 108250.</title>
        <authorList>
            <person name="Yoshida I."/>
            <person name="Hosoyama A."/>
            <person name="Tsuchikane K."/>
            <person name="Ando Y."/>
            <person name="Baba S."/>
            <person name="Ohji S."/>
            <person name="Hamada M."/>
            <person name="Tamura T."/>
            <person name="Yamazoe A."/>
            <person name="Yamazaki S."/>
            <person name="Fujita N."/>
        </authorList>
    </citation>
    <scope>NUCLEOTIDE SEQUENCE [LARGE SCALE GENOMIC DNA]</scope>
    <source>
        <strain evidence="1 2">NBRC 108250</strain>
    </source>
</reference>
<dbReference type="EMBL" id="BAOP01000041">
    <property type="protein sequence ID" value="GAC81667.1"/>
    <property type="molecule type" value="Genomic_DNA"/>
</dbReference>
<dbReference type="STRING" id="410332.SAMN04488550_4179"/>